<protein>
    <submittedName>
        <fullName evidence="1">Uncharacterized protein</fullName>
    </submittedName>
</protein>
<organism evidence="1 2">
    <name type="scientific">Brugia timori</name>
    <dbReference type="NCBI Taxonomy" id="42155"/>
    <lineage>
        <taxon>Eukaryota</taxon>
        <taxon>Metazoa</taxon>
        <taxon>Ecdysozoa</taxon>
        <taxon>Nematoda</taxon>
        <taxon>Chromadorea</taxon>
        <taxon>Rhabditida</taxon>
        <taxon>Spirurina</taxon>
        <taxon>Spiruromorpha</taxon>
        <taxon>Filarioidea</taxon>
        <taxon>Onchocercidae</taxon>
        <taxon>Brugia</taxon>
    </lineage>
</organism>
<dbReference type="EMBL" id="UZAG01002847">
    <property type="protein sequence ID" value="VDO14275.1"/>
    <property type="molecule type" value="Genomic_DNA"/>
</dbReference>
<sequence>MNPLFSISFVVFFNFNFTSNTKLQESKYLLKYFIYVMKTEHFNTSLKVKSNSFR</sequence>
<proteinExistence type="predicted"/>
<name>A0A3P7WL76_9BILA</name>
<evidence type="ECO:0000313" key="2">
    <source>
        <dbReference type="Proteomes" id="UP000280834"/>
    </source>
</evidence>
<accession>A0A3P7WL76</accession>
<dbReference type="Proteomes" id="UP000280834">
    <property type="component" value="Unassembled WGS sequence"/>
</dbReference>
<evidence type="ECO:0000313" key="1">
    <source>
        <dbReference type="EMBL" id="VDO14275.1"/>
    </source>
</evidence>
<gene>
    <name evidence="1" type="ORF">BTMF_LOCUS3214</name>
</gene>
<keyword evidence="2" id="KW-1185">Reference proteome</keyword>
<dbReference type="AlphaFoldDB" id="A0A3P7WL76"/>
<reference evidence="1 2" key="1">
    <citation type="submission" date="2018-11" db="EMBL/GenBank/DDBJ databases">
        <authorList>
            <consortium name="Pathogen Informatics"/>
        </authorList>
    </citation>
    <scope>NUCLEOTIDE SEQUENCE [LARGE SCALE GENOMIC DNA]</scope>
</reference>